<keyword evidence="1" id="KW-0812">Transmembrane</keyword>
<accession>A0A6J7SJ92</accession>
<sequence>MKTLVRRLYARRHRGRALAATAIILAALAHTAAALPPGPVSGIVYSLTYLATALCLLAAPIVGLINIAKANTARNAGEDPAQPHTSNKYLGRIISAAGILVMIAPVLIAVATTPPGHNMFSEGDSQSGGSAIWLVLLTFPLGGAAALTGAIIGIIRRSRPSPDLPRVSPPGWYEDASSAGRQRWWDGAAWGPLMPMDIPATSTGPVSTAVAPSLGAE</sequence>
<reference evidence="3" key="1">
    <citation type="submission" date="2020-05" db="EMBL/GenBank/DDBJ databases">
        <authorList>
            <person name="Chiriac C."/>
            <person name="Salcher M."/>
            <person name="Ghai R."/>
            <person name="Kavagutti S V."/>
        </authorList>
    </citation>
    <scope>NUCLEOTIDE SEQUENCE</scope>
</reference>
<dbReference type="InterPro" id="IPR018929">
    <property type="entry name" value="DUF2510"/>
</dbReference>
<keyword evidence="1" id="KW-1133">Transmembrane helix</keyword>
<protein>
    <submittedName>
        <fullName evidence="3">Unannotated protein</fullName>
    </submittedName>
</protein>
<proteinExistence type="predicted"/>
<feature type="transmembrane region" description="Helical" evidence="1">
    <location>
        <begin position="44"/>
        <end position="68"/>
    </location>
</feature>
<dbReference type="AlphaFoldDB" id="A0A6J7SJ92"/>
<feature type="domain" description="DUF2510" evidence="2">
    <location>
        <begin position="170"/>
        <end position="191"/>
    </location>
</feature>
<organism evidence="3">
    <name type="scientific">freshwater metagenome</name>
    <dbReference type="NCBI Taxonomy" id="449393"/>
    <lineage>
        <taxon>unclassified sequences</taxon>
        <taxon>metagenomes</taxon>
        <taxon>ecological metagenomes</taxon>
    </lineage>
</organism>
<keyword evidence="1" id="KW-0472">Membrane</keyword>
<name>A0A6J7SJ92_9ZZZZ</name>
<evidence type="ECO:0000256" key="1">
    <source>
        <dbReference type="SAM" id="Phobius"/>
    </source>
</evidence>
<evidence type="ECO:0000259" key="2">
    <source>
        <dbReference type="Pfam" id="PF10708"/>
    </source>
</evidence>
<feature type="transmembrane region" description="Helical" evidence="1">
    <location>
        <begin position="131"/>
        <end position="155"/>
    </location>
</feature>
<dbReference type="EMBL" id="CAFBPU010000102">
    <property type="protein sequence ID" value="CAB5041409.1"/>
    <property type="molecule type" value="Genomic_DNA"/>
</dbReference>
<dbReference type="Pfam" id="PF10708">
    <property type="entry name" value="DUF2510"/>
    <property type="match status" value="1"/>
</dbReference>
<gene>
    <name evidence="3" type="ORF">UFOPK4150_02498</name>
</gene>
<evidence type="ECO:0000313" key="3">
    <source>
        <dbReference type="EMBL" id="CAB5041409.1"/>
    </source>
</evidence>
<feature type="transmembrane region" description="Helical" evidence="1">
    <location>
        <begin position="89"/>
        <end position="111"/>
    </location>
</feature>